<reference evidence="2 3" key="1">
    <citation type="journal article" date="2011" name="J. Bacteriol.">
        <title>Genome sequence of Methyloversatilis universalis FAM5T, a methylotrophic representative of the order Rhodocyclales.</title>
        <authorList>
            <person name="Kittichotirat W."/>
            <person name="Good N.M."/>
            <person name="Hall R."/>
            <person name="Bringel F."/>
            <person name="Lajus A."/>
            <person name="Medigue C."/>
            <person name="Smalley N.E."/>
            <person name="Beck D."/>
            <person name="Bumgarner R."/>
            <person name="Vuilleumier S."/>
            <person name="Kalyuzhnaya M.G."/>
        </authorList>
    </citation>
    <scope>NUCLEOTIDE SEQUENCE [LARGE SCALE GENOMIC DNA]</scope>
    <source>
        <strain evidence="3">ATCC BAA-1314 / JCM 13912 / FAM5</strain>
    </source>
</reference>
<dbReference type="InterPro" id="IPR011990">
    <property type="entry name" value="TPR-like_helical_dom_sf"/>
</dbReference>
<dbReference type="OrthoDB" id="8896615at2"/>
<gene>
    <name evidence="2" type="ORF">METUNv1_02997</name>
</gene>
<keyword evidence="3" id="KW-1185">Reference proteome</keyword>
<proteinExistence type="predicted"/>
<dbReference type="EMBL" id="AFHG01000053">
    <property type="protein sequence ID" value="EGK70775.1"/>
    <property type="molecule type" value="Genomic_DNA"/>
</dbReference>
<name>F5RFC3_METUF</name>
<dbReference type="Gene3D" id="1.25.40.10">
    <property type="entry name" value="Tetratricopeptide repeat domain"/>
    <property type="match status" value="1"/>
</dbReference>
<dbReference type="RefSeq" id="WP_008063101.1">
    <property type="nucleotide sequence ID" value="NZ_AFHG01000053.1"/>
</dbReference>
<evidence type="ECO:0008006" key="4">
    <source>
        <dbReference type="Google" id="ProtNLM"/>
    </source>
</evidence>
<protein>
    <recommendedName>
        <fullName evidence="4">Tetratricopeptide TPR_2 repeat protein</fullName>
    </recommendedName>
</protein>
<dbReference type="AlphaFoldDB" id="F5RFC3"/>
<dbReference type="STRING" id="1000565.METUNv1_02997"/>
<evidence type="ECO:0000313" key="3">
    <source>
        <dbReference type="Proteomes" id="UP000005019"/>
    </source>
</evidence>
<organism evidence="2 3">
    <name type="scientific">Methyloversatilis universalis (strain ATCC BAA-1314 / DSM 25237 / JCM 13912 / CCUG 52030 / FAM5)</name>
    <dbReference type="NCBI Taxonomy" id="1000565"/>
    <lineage>
        <taxon>Bacteria</taxon>
        <taxon>Pseudomonadati</taxon>
        <taxon>Pseudomonadota</taxon>
        <taxon>Betaproteobacteria</taxon>
        <taxon>Nitrosomonadales</taxon>
        <taxon>Sterolibacteriaceae</taxon>
        <taxon>Methyloversatilis</taxon>
    </lineage>
</organism>
<dbReference type="Proteomes" id="UP000005019">
    <property type="component" value="Unassembled WGS sequence"/>
</dbReference>
<keyword evidence="1" id="KW-0732">Signal</keyword>
<comment type="caution">
    <text evidence="2">The sequence shown here is derived from an EMBL/GenBank/DDBJ whole genome shotgun (WGS) entry which is preliminary data.</text>
</comment>
<evidence type="ECO:0000256" key="1">
    <source>
        <dbReference type="SAM" id="SignalP"/>
    </source>
</evidence>
<feature type="signal peptide" evidence="1">
    <location>
        <begin position="1"/>
        <end position="24"/>
    </location>
</feature>
<dbReference type="SUPFAM" id="SSF48452">
    <property type="entry name" value="TPR-like"/>
    <property type="match status" value="1"/>
</dbReference>
<feature type="chain" id="PRO_5003325846" description="Tetratricopeptide TPR_2 repeat protein" evidence="1">
    <location>
        <begin position="25"/>
        <end position="456"/>
    </location>
</feature>
<accession>F5RFC3</accession>
<sequence length="456" mass="50106">MDFRISRLAPVAVVALTAGTAAFAQTPAVTDLDRQVNEAFQQVLRNPGNADAGLNYARLLVQDGNYEGGIAAMERLLLDPAAHPAVRLELAVLYYRLGSYAMAESQLTQALDNPALTGAYRTQAEALLRDTRERNRISQLDGSVMIGLRVQSNPSARSDRDVVLASGLPLAVPGPLRPRSDTDVQATLRLDHRYDLGTQNEAAIVSSLVAQVVKYSSSSGSQLSLNQTDPYNYALAELTSGIRFKPSAIGAPGLTLRPHLILGGIQSQGHRLLDTYGAGVDVGYVIDERTRIDAGYEYRQFDYATRVDVPNASLLGGPDNLFRVRLSRELSPGSALSGELRSRFHRTDRDFYDYDAYEARVTYAFSYANPFASDGGFWTTSIWGGALQRHYQAADPAVDPSKRRRDTEWRLGVGNTFALTTAWSVLVQLERIETDANLPNYRNKNSSLFGAVNYRF</sequence>
<dbReference type="eggNOG" id="COG0457">
    <property type="taxonomic scope" value="Bacteria"/>
</dbReference>
<evidence type="ECO:0000313" key="2">
    <source>
        <dbReference type="EMBL" id="EGK70775.1"/>
    </source>
</evidence>
<dbReference type="Gene3D" id="2.40.160.20">
    <property type="match status" value="1"/>
</dbReference>